<comment type="caution">
    <text evidence="9">The sequence shown here is derived from an EMBL/GenBank/DDBJ whole genome shotgun (WGS) entry which is preliminary data.</text>
</comment>
<proteinExistence type="inferred from homology"/>
<evidence type="ECO:0000256" key="8">
    <source>
        <dbReference type="SAM" id="SignalP"/>
    </source>
</evidence>
<dbReference type="Proteomes" id="UP000310016">
    <property type="component" value="Unassembled WGS sequence"/>
</dbReference>
<organism evidence="9 10">
    <name type="scientific">Chitiniphilus eburneus</name>
    <dbReference type="NCBI Taxonomy" id="2571148"/>
    <lineage>
        <taxon>Bacteria</taxon>
        <taxon>Pseudomonadati</taxon>
        <taxon>Pseudomonadota</taxon>
        <taxon>Betaproteobacteria</taxon>
        <taxon>Neisseriales</taxon>
        <taxon>Chitinibacteraceae</taxon>
        <taxon>Chitiniphilus</taxon>
    </lineage>
</organism>
<dbReference type="InterPro" id="IPR009746">
    <property type="entry name" value="LipidA_acyl_PagP"/>
</dbReference>
<comment type="subcellular location">
    <subcellularLocation>
        <location evidence="1">Cell outer membrane</location>
    </subcellularLocation>
</comment>
<dbReference type="Pfam" id="PF07017">
    <property type="entry name" value="PagP"/>
    <property type="match status" value="1"/>
</dbReference>
<feature type="chain" id="PRO_5020796279" evidence="8">
    <location>
        <begin position="44"/>
        <end position="213"/>
    </location>
</feature>
<dbReference type="OrthoDB" id="9156803at2"/>
<keyword evidence="6" id="KW-0998">Cell outer membrane</keyword>
<keyword evidence="3" id="KW-0808">Transferase</keyword>
<comment type="similarity">
    <text evidence="2">Belongs to the lipid A palmitoyltransferase family.</text>
</comment>
<dbReference type="SUPFAM" id="SSF56925">
    <property type="entry name" value="OMPA-like"/>
    <property type="match status" value="1"/>
</dbReference>
<evidence type="ECO:0000256" key="3">
    <source>
        <dbReference type="ARBA" id="ARBA00022679"/>
    </source>
</evidence>
<accession>A0A4U0QC53</accession>
<evidence type="ECO:0000256" key="6">
    <source>
        <dbReference type="ARBA" id="ARBA00023237"/>
    </source>
</evidence>
<keyword evidence="4 8" id="KW-0732">Signal</keyword>
<reference evidence="9 10" key="1">
    <citation type="submission" date="2019-04" db="EMBL/GenBank/DDBJ databases">
        <title>Chitiniphilus eburnea sp. nov., a novel chitinolytic bacterium isolated from aquaculture sludge.</title>
        <authorList>
            <person name="Sheng M."/>
        </authorList>
    </citation>
    <scope>NUCLEOTIDE SEQUENCE [LARGE SCALE GENOMIC DNA]</scope>
    <source>
        <strain evidence="9 10">HX-2-15</strain>
    </source>
</reference>
<dbReference type="AlphaFoldDB" id="A0A4U0QC53"/>
<evidence type="ECO:0000256" key="5">
    <source>
        <dbReference type="ARBA" id="ARBA00023136"/>
    </source>
</evidence>
<gene>
    <name evidence="9" type="ORF">FAZ21_01480</name>
</gene>
<sequence>MNTISPWCSPAYVISATDPAYPMKRHWFAIAALLPVLVAPAQAADCDSFSGVGDWATSVCTHFGRIASEGSWDMYLTGYTWHDPHTWTDEKRAELNANAWGGGFGKHLTDEQGNQDILYGMVFADSHDHPELMLGYGKLWLWPSASQLSVGAGYTVGLTSRNDIIGGLPFPFILPLVALRYRRVSVMGTFIPSLNSSLNSGNVGFLFGRYEFK</sequence>
<keyword evidence="7" id="KW-0012">Acyltransferase</keyword>
<evidence type="ECO:0000256" key="7">
    <source>
        <dbReference type="ARBA" id="ARBA00023315"/>
    </source>
</evidence>
<dbReference type="Gene3D" id="2.40.160.20">
    <property type="match status" value="1"/>
</dbReference>
<evidence type="ECO:0000313" key="9">
    <source>
        <dbReference type="EMBL" id="TJZ78983.1"/>
    </source>
</evidence>
<keyword evidence="10" id="KW-1185">Reference proteome</keyword>
<dbReference type="EMBL" id="SUMF01000001">
    <property type="protein sequence ID" value="TJZ78983.1"/>
    <property type="molecule type" value="Genomic_DNA"/>
</dbReference>
<dbReference type="InterPro" id="IPR011250">
    <property type="entry name" value="OMP/PagP_B-barrel"/>
</dbReference>
<dbReference type="GO" id="GO:0009279">
    <property type="term" value="C:cell outer membrane"/>
    <property type="evidence" value="ECO:0007669"/>
    <property type="project" value="UniProtKB-SubCell"/>
</dbReference>
<evidence type="ECO:0000256" key="4">
    <source>
        <dbReference type="ARBA" id="ARBA00022729"/>
    </source>
</evidence>
<evidence type="ECO:0000256" key="2">
    <source>
        <dbReference type="ARBA" id="ARBA00006368"/>
    </source>
</evidence>
<feature type="signal peptide" evidence="8">
    <location>
        <begin position="1"/>
        <end position="43"/>
    </location>
</feature>
<evidence type="ECO:0000256" key="1">
    <source>
        <dbReference type="ARBA" id="ARBA00004442"/>
    </source>
</evidence>
<protein>
    <submittedName>
        <fullName evidence="9">Peptide ABC transporter permease</fullName>
    </submittedName>
</protein>
<dbReference type="GO" id="GO:0016746">
    <property type="term" value="F:acyltransferase activity"/>
    <property type="evidence" value="ECO:0007669"/>
    <property type="project" value="UniProtKB-KW"/>
</dbReference>
<keyword evidence="5" id="KW-0472">Membrane</keyword>
<name>A0A4U0QC53_9NEIS</name>
<evidence type="ECO:0000313" key="10">
    <source>
        <dbReference type="Proteomes" id="UP000310016"/>
    </source>
</evidence>